<comment type="caution">
    <text evidence="6">The sequence shown here is derived from an EMBL/GenBank/DDBJ whole genome shotgun (WGS) entry which is preliminary data.</text>
</comment>
<comment type="similarity">
    <text evidence="1">Belongs to the LOG family.</text>
</comment>
<dbReference type="GO" id="GO:0016799">
    <property type="term" value="F:hydrolase activity, hydrolyzing N-glycosyl compounds"/>
    <property type="evidence" value="ECO:0007669"/>
    <property type="project" value="TreeGrafter"/>
</dbReference>
<dbReference type="Pfam" id="PF03641">
    <property type="entry name" value="Lysine_decarbox"/>
    <property type="match status" value="1"/>
</dbReference>
<evidence type="ECO:0000256" key="2">
    <source>
        <dbReference type="ARBA" id="ARBA00012205"/>
    </source>
</evidence>
<keyword evidence="7" id="KW-1185">Reference proteome</keyword>
<dbReference type="InterPro" id="IPR031100">
    <property type="entry name" value="LOG_fam"/>
</dbReference>
<dbReference type="PANTHER" id="PTHR31223">
    <property type="entry name" value="LOG FAMILY PROTEIN YJL055W"/>
    <property type="match status" value="1"/>
</dbReference>
<dbReference type="SUPFAM" id="SSF102405">
    <property type="entry name" value="MCP/YpsA-like"/>
    <property type="match status" value="1"/>
</dbReference>
<dbReference type="Gene3D" id="3.40.50.450">
    <property type="match status" value="2"/>
</dbReference>
<gene>
    <name evidence="6" type="ORF">IFM89_015698</name>
</gene>
<evidence type="ECO:0000256" key="5">
    <source>
        <dbReference type="ARBA" id="ARBA00049153"/>
    </source>
</evidence>
<dbReference type="OrthoDB" id="414463at2759"/>
<name>A0A835I9X7_9MAGN</name>
<dbReference type="EC" id="3.2.2.n1" evidence="2"/>
<organism evidence="6 7">
    <name type="scientific">Coptis chinensis</name>
    <dbReference type="NCBI Taxonomy" id="261450"/>
    <lineage>
        <taxon>Eukaryota</taxon>
        <taxon>Viridiplantae</taxon>
        <taxon>Streptophyta</taxon>
        <taxon>Embryophyta</taxon>
        <taxon>Tracheophyta</taxon>
        <taxon>Spermatophyta</taxon>
        <taxon>Magnoliopsida</taxon>
        <taxon>Ranunculales</taxon>
        <taxon>Ranunculaceae</taxon>
        <taxon>Coptidoideae</taxon>
        <taxon>Coptis</taxon>
    </lineage>
</organism>
<comment type="catalytic activity">
    <reaction evidence="5">
        <text>9-ribosyl-trans-zeatin 5'-phosphate + H2O = trans-zeatin + D-ribose 5-phosphate</text>
        <dbReference type="Rhea" id="RHEA:48564"/>
        <dbReference type="ChEBI" id="CHEBI:15377"/>
        <dbReference type="ChEBI" id="CHEBI:16522"/>
        <dbReference type="ChEBI" id="CHEBI:78346"/>
        <dbReference type="ChEBI" id="CHEBI:87947"/>
        <dbReference type="EC" id="3.2.2.n1"/>
    </reaction>
</comment>
<accession>A0A835I9X7</accession>
<dbReference type="AlphaFoldDB" id="A0A835I9X7"/>
<protein>
    <recommendedName>
        <fullName evidence="2">cytokinin riboside 5'-monophosphate phosphoribohydrolase</fullName>
        <ecNumber evidence="2">3.2.2.n1</ecNumber>
    </recommendedName>
</protein>
<dbReference type="GO" id="GO:0005829">
    <property type="term" value="C:cytosol"/>
    <property type="evidence" value="ECO:0007669"/>
    <property type="project" value="TreeGrafter"/>
</dbReference>
<dbReference type="GO" id="GO:0009691">
    <property type="term" value="P:cytokinin biosynthetic process"/>
    <property type="evidence" value="ECO:0007669"/>
    <property type="project" value="UniProtKB-KW"/>
</dbReference>
<evidence type="ECO:0000313" key="6">
    <source>
        <dbReference type="EMBL" id="KAF9614190.1"/>
    </source>
</evidence>
<dbReference type="PANTHER" id="PTHR31223:SF14">
    <property type="entry name" value="CYTOKININ RIBOSIDE 5'-MONOPHOSPHATE PHOSPHORIBOHYDROLASE LOG5"/>
    <property type="match status" value="1"/>
</dbReference>
<dbReference type="Proteomes" id="UP000631114">
    <property type="component" value="Unassembled WGS sequence"/>
</dbReference>
<comment type="catalytic activity">
    <reaction evidence="4">
        <text>N(6)-(dimethylallyl)adenosine 5'-phosphate + H2O = N(6)-dimethylallyladenine + D-ribose 5-phosphate</text>
        <dbReference type="Rhea" id="RHEA:48560"/>
        <dbReference type="ChEBI" id="CHEBI:15377"/>
        <dbReference type="ChEBI" id="CHEBI:17660"/>
        <dbReference type="ChEBI" id="CHEBI:57526"/>
        <dbReference type="ChEBI" id="CHEBI:78346"/>
        <dbReference type="EC" id="3.2.2.n1"/>
    </reaction>
</comment>
<dbReference type="GO" id="GO:0005634">
    <property type="term" value="C:nucleus"/>
    <property type="evidence" value="ECO:0007669"/>
    <property type="project" value="TreeGrafter"/>
</dbReference>
<reference evidence="6 7" key="1">
    <citation type="submission" date="2020-10" db="EMBL/GenBank/DDBJ databases">
        <title>The Coptis chinensis genome and diversification of protoberbering-type alkaloids.</title>
        <authorList>
            <person name="Wang B."/>
            <person name="Shu S."/>
            <person name="Song C."/>
            <person name="Liu Y."/>
        </authorList>
    </citation>
    <scope>NUCLEOTIDE SEQUENCE [LARGE SCALE GENOMIC DNA]</scope>
    <source>
        <strain evidence="6">HL-2020</strain>
        <tissue evidence="6">Leaf</tissue>
    </source>
</reference>
<evidence type="ECO:0000256" key="4">
    <source>
        <dbReference type="ARBA" id="ARBA00047718"/>
    </source>
</evidence>
<sequence>MILARLDLVYGGGGVGLMGLVSRAVHHGGGHVLGIIPKTLMGKESPFISILCKMEELFVYLGGYGTLEELLEVITWAQLGIQDKPDGVRTLLDVASELPDNELLLQKHFTAVMSSIWRASQSKQVSFCALCDVVNIKEQDAVFPPRHNTKEALTEVDKLEVTLELLADKEDFGTPLPSTINLSIFGSYPPLPTDSNGEYRYGLFLECC</sequence>
<evidence type="ECO:0000256" key="1">
    <source>
        <dbReference type="ARBA" id="ARBA00006763"/>
    </source>
</evidence>
<evidence type="ECO:0000313" key="7">
    <source>
        <dbReference type="Proteomes" id="UP000631114"/>
    </source>
</evidence>
<proteinExistence type="inferred from homology"/>
<keyword evidence="3" id="KW-0203">Cytokinin biosynthesis</keyword>
<dbReference type="EMBL" id="JADFTS010000003">
    <property type="protein sequence ID" value="KAF9614190.1"/>
    <property type="molecule type" value="Genomic_DNA"/>
</dbReference>
<evidence type="ECO:0000256" key="3">
    <source>
        <dbReference type="ARBA" id="ARBA00022712"/>
    </source>
</evidence>